<keyword evidence="4" id="KW-1185">Reference proteome</keyword>
<comment type="caution">
    <text evidence="3">The sequence shown here is derived from an EMBL/GenBank/DDBJ whole genome shotgun (WGS) entry which is preliminary data.</text>
</comment>
<dbReference type="InterPro" id="IPR006861">
    <property type="entry name" value="HABP4_PAIRBP1-bd"/>
</dbReference>
<feature type="compositionally biased region" description="Basic and acidic residues" evidence="1">
    <location>
        <begin position="35"/>
        <end position="56"/>
    </location>
</feature>
<name>A0A392R9G0_9FABA</name>
<feature type="non-terminal residue" evidence="3">
    <location>
        <position position="56"/>
    </location>
</feature>
<evidence type="ECO:0000313" key="3">
    <source>
        <dbReference type="EMBL" id="MCI32486.1"/>
    </source>
</evidence>
<feature type="region of interest" description="Disordered" evidence="1">
    <location>
        <begin position="31"/>
        <end position="56"/>
    </location>
</feature>
<evidence type="ECO:0000256" key="1">
    <source>
        <dbReference type="SAM" id="MobiDB-lite"/>
    </source>
</evidence>
<reference evidence="3 4" key="1">
    <citation type="journal article" date="2018" name="Front. Plant Sci.">
        <title>Red Clover (Trifolium pratense) and Zigzag Clover (T. medium) - A Picture of Genomic Similarities and Differences.</title>
        <authorList>
            <person name="Dluhosova J."/>
            <person name="Istvanek J."/>
            <person name="Nedelnik J."/>
            <person name="Repkova J."/>
        </authorList>
    </citation>
    <scope>NUCLEOTIDE SEQUENCE [LARGE SCALE GENOMIC DNA]</scope>
    <source>
        <strain evidence="4">cv. 10/8</strain>
        <tissue evidence="3">Leaf</tissue>
    </source>
</reference>
<evidence type="ECO:0000259" key="2">
    <source>
        <dbReference type="Pfam" id="PF04774"/>
    </source>
</evidence>
<dbReference type="EMBL" id="LXQA010195968">
    <property type="protein sequence ID" value="MCI32486.1"/>
    <property type="molecule type" value="Genomic_DNA"/>
</dbReference>
<protein>
    <submittedName>
        <fullName evidence="3">Plasminogen activator inhibitor 1 RNA-binding protein-like</fullName>
    </submittedName>
</protein>
<sequence>GGFKRKGAGRGNWGTQSDYIARVTDELSTKTQKIVAEEKPARMEDAAAEEKEPADK</sequence>
<dbReference type="Pfam" id="PF04774">
    <property type="entry name" value="HABP4_PAI-RBP1"/>
    <property type="match status" value="1"/>
</dbReference>
<organism evidence="3 4">
    <name type="scientific">Trifolium medium</name>
    <dbReference type="NCBI Taxonomy" id="97028"/>
    <lineage>
        <taxon>Eukaryota</taxon>
        <taxon>Viridiplantae</taxon>
        <taxon>Streptophyta</taxon>
        <taxon>Embryophyta</taxon>
        <taxon>Tracheophyta</taxon>
        <taxon>Spermatophyta</taxon>
        <taxon>Magnoliopsida</taxon>
        <taxon>eudicotyledons</taxon>
        <taxon>Gunneridae</taxon>
        <taxon>Pentapetalae</taxon>
        <taxon>rosids</taxon>
        <taxon>fabids</taxon>
        <taxon>Fabales</taxon>
        <taxon>Fabaceae</taxon>
        <taxon>Papilionoideae</taxon>
        <taxon>50 kb inversion clade</taxon>
        <taxon>NPAAA clade</taxon>
        <taxon>Hologalegina</taxon>
        <taxon>IRL clade</taxon>
        <taxon>Trifolieae</taxon>
        <taxon>Trifolium</taxon>
    </lineage>
</organism>
<feature type="domain" description="Hyaluronan/mRNA-binding protein" evidence="2">
    <location>
        <begin position="3"/>
        <end position="51"/>
    </location>
</feature>
<dbReference type="AlphaFoldDB" id="A0A392R9G0"/>
<evidence type="ECO:0000313" key="4">
    <source>
        <dbReference type="Proteomes" id="UP000265520"/>
    </source>
</evidence>
<accession>A0A392R9G0</accession>
<feature type="non-terminal residue" evidence="3">
    <location>
        <position position="1"/>
    </location>
</feature>
<proteinExistence type="predicted"/>
<dbReference type="Proteomes" id="UP000265520">
    <property type="component" value="Unassembled WGS sequence"/>
</dbReference>